<feature type="binding site" evidence="6">
    <location>
        <begin position="179"/>
        <end position="182"/>
    </location>
    <ligand>
        <name>ATP</name>
        <dbReference type="ChEBI" id="CHEBI:30616"/>
    </ligand>
</feature>
<comment type="caution">
    <text evidence="6">Lacks conserved residue(s) required for the propagation of feature annotation.</text>
</comment>
<dbReference type="HAMAP" id="MF_01928">
    <property type="entry name" value="PurK"/>
    <property type="match status" value="1"/>
</dbReference>
<dbReference type="InterPro" id="IPR011761">
    <property type="entry name" value="ATP-grasp"/>
</dbReference>
<evidence type="ECO:0000256" key="1">
    <source>
        <dbReference type="ARBA" id="ARBA00022741"/>
    </source>
</evidence>
<protein>
    <recommendedName>
        <fullName evidence="6 7">N5-carboxyaminoimidazole ribonucleotide synthase</fullName>
        <shortName evidence="6 7">N5-CAIR synthase</shortName>
        <ecNumber evidence="6 7">6.3.4.18</ecNumber>
    </recommendedName>
    <alternativeName>
        <fullName evidence="6 7">5-(carboxyamino)imidazole ribonucleotide synthetase</fullName>
    </alternativeName>
</protein>
<dbReference type="EC" id="6.3.4.18" evidence="6 7"/>
<comment type="similarity">
    <text evidence="6 7">Belongs to the PurK/PurT family.</text>
</comment>
<dbReference type="Pfam" id="PF22660">
    <property type="entry name" value="RS_preATP-grasp-like"/>
    <property type="match status" value="1"/>
</dbReference>
<gene>
    <name evidence="6 7" type="primary">purK</name>
    <name evidence="9" type="ORF">DXU93_08635</name>
</gene>
<keyword evidence="1 6" id="KW-0547">Nucleotide-binding</keyword>
<keyword evidence="4 6" id="KW-0067">ATP-binding</keyword>
<dbReference type="GO" id="GO:0046872">
    <property type="term" value="F:metal ion binding"/>
    <property type="evidence" value="ECO:0007669"/>
    <property type="project" value="InterPro"/>
</dbReference>
<dbReference type="PANTHER" id="PTHR11609">
    <property type="entry name" value="PURINE BIOSYNTHESIS PROTEIN 6/7, PUR6/7"/>
    <property type="match status" value="1"/>
</dbReference>
<dbReference type="SUPFAM" id="SSF51246">
    <property type="entry name" value="Rudiment single hybrid motif"/>
    <property type="match status" value="1"/>
</dbReference>
<name>A0A3E1EY47_9FLAO</name>
<feature type="binding site" evidence="6">
    <location>
        <begin position="266"/>
        <end position="267"/>
    </location>
    <ligand>
        <name>ATP</name>
        <dbReference type="ChEBI" id="CHEBI:30616"/>
    </ligand>
</feature>
<feature type="domain" description="ATP-grasp" evidence="8">
    <location>
        <begin position="113"/>
        <end position="296"/>
    </location>
</feature>
<dbReference type="InterPro" id="IPR040686">
    <property type="entry name" value="PurK_C"/>
</dbReference>
<dbReference type="EMBL" id="QURB01000004">
    <property type="protein sequence ID" value="RFC54476.1"/>
    <property type="molecule type" value="Genomic_DNA"/>
</dbReference>
<reference evidence="9 10" key="1">
    <citation type="submission" date="2018-08" db="EMBL/GenBank/DDBJ databases">
        <title>The draft genome squence of Brumimicrobium sp. N62.</title>
        <authorList>
            <person name="Du Z.-J."/>
            <person name="Luo H.-R."/>
        </authorList>
    </citation>
    <scope>NUCLEOTIDE SEQUENCE [LARGE SCALE GENOMIC DNA]</scope>
    <source>
        <strain evidence="9 10">N62</strain>
    </source>
</reference>
<keyword evidence="5" id="KW-0456">Lyase</keyword>
<dbReference type="GO" id="GO:0005524">
    <property type="term" value="F:ATP binding"/>
    <property type="evidence" value="ECO:0007669"/>
    <property type="project" value="UniProtKB-UniRule"/>
</dbReference>
<dbReference type="AlphaFoldDB" id="A0A3E1EY47"/>
<evidence type="ECO:0000259" key="8">
    <source>
        <dbReference type="PROSITE" id="PS50975"/>
    </source>
</evidence>
<comment type="function">
    <text evidence="6">Catalyzes the ATP-dependent conversion of 5-aminoimidazole ribonucleotide (AIR) and HCO(3)(-) to N5-carboxyaminoimidazole ribonucleotide (N5-CAIR).</text>
</comment>
<evidence type="ECO:0000313" key="10">
    <source>
        <dbReference type="Proteomes" id="UP000257127"/>
    </source>
</evidence>
<accession>A0A3E1EY47</accession>
<keyword evidence="3" id="KW-0210">Decarboxylase</keyword>
<keyword evidence="10" id="KW-1185">Reference proteome</keyword>
<dbReference type="InterPro" id="IPR005875">
    <property type="entry name" value="PurK"/>
</dbReference>
<dbReference type="InterPro" id="IPR013815">
    <property type="entry name" value="ATP_grasp_subdomain_1"/>
</dbReference>
<dbReference type="RefSeq" id="WP_116880879.1">
    <property type="nucleotide sequence ID" value="NZ_QURB01000004.1"/>
</dbReference>
<evidence type="ECO:0000256" key="6">
    <source>
        <dbReference type="HAMAP-Rule" id="MF_01928"/>
    </source>
</evidence>
<evidence type="ECO:0000256" key="7">
    <source>
        <dbReference type="RuleBase" id="RU361200"/>
    </source>
</evidence>
<sequence length="383" mass="42845">MIKKWYGDTFKLGVLGGGQLGRMMIQSAMNFDVHVYAMDRSKSAPCGTLAYDFTEGNIQSYDDVIAFGKDKDVLTVEIEHINVEALEQLEKEGVKVFPQPRVLKLIQDKGLQKEFYKKNNIPTAPFHLIDQKENLSNYENELPFIQKMRKGGYDGKGVTSLNTTADFTSKAFDTPSLIEEKVDFEKELSVLVARNEHGEVQTFPVVECEFSEKLNLVEFLFSPANIDPSIEEKATVLAVDVIEKLDMVGLLAVELFLTKDGELLVNEVAPRTHNSGHHTIECNYTSQFEQHLRAILGLPLGDTSIITPGVMINLLGDEKFEGPAVYQGMEDVISRKGVYVHLYGKPTTKPNRKMGHITITNDEIDQAKSVAREVQNSIKVVSN</sequence>
<comment type="catalytic activity">
    <reaction evidence="6 7">
        <text>5-amino-1-(5-phospho-beta-D-ribosyl)imidazole + hydrogencarbonate + ATP = 5-carboxyamino-1-(5-phospho-D-ribosyl)imidazole + ADP + phosphate + 2 H(+)</text>
        <dbReference type="Rhea" id="RHEA:19317"/>
        <dbReference type="ChEBI" id="CHEBI:15378"/>
        <dbReference type="ChEBI" id="CHEBI:17544"/>
        <dbReference type="ChEBI" id="CHEBI:30616"/>
        <dbReference type="ChEBI" id="CHEBI:43474"/>
        <dbReference type="ChEBI" id="CHEBI:58730"/>
        <dbReference type="ChEBI" id="CHEBI:137981"/>
        <dbReference type="ChEBI" id="CHEBI:456216"/>
        <dbReference type="EC" id="6.3.4.18"/>
    </reaction>
</comment>
<dbReference type="Gene3D" id="3.40.50.20">
    <property type="match status" value="1"/>
</dbReference>
<dbReference type="Gene3D" id="3.30.1490.20">
    <property type="entry name" value="ATP-grasp fold, A domain"/>
    <property type="match status" value="1"/>
</dbReference>
<dbReference type="Pfam" id="PF17769">
    <property type="entry name" value="PurK_C"/>
    <property type="match status" value="1"/>
</dbReference>
<evidence type="ECO:0000256" key="5">
    <source>
        <dbReference type="ARBA" id="ARBA00023239"/>
    </source>
</evidence>
<organism evidence="9 10">
    <name type="scientific">Brumimicrobium aurantiacum</name>
    <dbReference type="NCBI Taxonomy" id="1737063"/>
    <lineage>
        <taxon>Bacteria</taxon>
        <taxon>Pseudomonadati</taxon>
        <taxon>Bacteroidota</taxon>
        <taxon>Flavobacteriia</taxon>
        <taxon>Flavobacteriales</taxon>
        <taxon>Crocinitomicaceae</taxon>
        <taxon>Brumimicrobium</taxon>
    </lineage>
</organism>
<dbReference type="PROSITE" id="PS50975">
    <property type="entry name" value="ATP_GRASP"/>
    <property type="match status" value="1"/>
</dbReference>
<dbReference type="PANTHER" id="PTHR11609:SF5">
    <property type="entry name" value="PHOSPHORIBOSYLAMINOIMIDAZOLE CARBOXYLASE"/>
    <property type="match status" value="1"/>
</dbReference>
<dbReference type="NCBIfam" id="NF004679">
    <property type="entry name" value="PRK06019.1-5"/>
    <property type="match status" value="1"/>
</dbReference>
<keyword evidence="2 6" id="KW-0658">Purine biosynthesis</keyword>
<comment type="caution">
    <text evidence="9">The sequence shown here is derived from an EMBL/GenBank/DDBJ whole genome shotgun (WGS) entry which is preliminary data.</text>
</comment>
<keyword evidence="6 7" id="KW-0436">Ligase</keyword>
<dbReference type="SUPFAM" id="SSF56059">
    <property type="entry name" value="Glutathione synthetase ATP-binding domain-like"/>
    <property type="match status" value="1"/>
</dbReference>
<dbReference type="UniPathway" id="UPA00074">
    <property type="reaction ID" value="UER00942"/>
</dbReference>
<dbReference type="SUPFAM" id="SSF52440">
    <property type="entry name" value="PreATP-grasp domain"/>
    <property type="match status" value="1"/>
</dbReference>
<dbReference type="GO" id="GO:0005829">
    <property type="term" value="C:cytosol"/>
    <property type="evidence" value="ECO:0007669"/>
    <property type="project" value="TreeGrafter"/>
</dbReference>
<dbReference type="FunFam" id="3.30.470.20:FF:000037">
    <property type="entry name" value="Phosphoribosylaminoimidazole carboxylase, chloroplastic"/>
    <property type="match status" value="1"/>
</dbReference>
<dbReference type="GO" id="GO:0034028">
    <property type="term" value="F:5-(carboxyamino)imidazole ribonucleotide synthase activity"/>
    <property type="evidence" value="ECO:0007669"/>
    <property type="project" value="UniProtKB-UniRule"/>
</dbReference>
<proteinExistence type="inferred from homology"/>
<evidence type="ECO:0000256" key="2">
    <source>
        <dbReference type="ARBA" id="ARBA00022755"/>
    </source>
</evidence>
<dbReference type="Gene3D" id="3.30.470.20">
    <property type="entry name" value="ATP-grasp fold, B domain"/>
    <property type="match status" value="1"/>
</dbReference>
<comment type="subunit">
    <text evidence="6 7">Homodimer.</text>
</comment>
<dbReference type="NCBIfam" id="TIGR01161">
    <property type="entry name" value="purK"/>
    <property type="match status" value="1"/>
</dbReference>
<dbReference type="InterPro" id="IPR011054">
    <property type="entry name" value="Rudment_hybrid_motif"/>
</dbReference>
<dbReference type="Proteomes" id="UP000257127">
    <property type="component" value="Unassembled WGS sequence"/>
</dbReference>
<comment type="function">
    <text evidence="7">Catalyzes the ATP-dependent conversion of 5-aminoimidazole ribonucleotide (AIR) and HCO(3)- to N5-carboxyaminoimidazole ribonucleotide (N5-CAIR).</text>
</comment>
<dbReference type="GO" id="GO:0004638">
    <property type="term" value="F:phosphoribosylaminoimidazole carboxylase activity"/>
    <property type="evidence" value="ECO:0007669"/>
    <property type="project" value="InterPro"/>
</dbReference>
<evidence type="ECO:0000256" key="3">
    <source>
        <dbReference type="ARBA" id="ARBA00022793"/>
    </source>
</evidence>
<feature type="binding site" evidence="6">
    <location>
        <position position="147"/>
    </location>
    <ligand>
        <name>ATP</name>
        <dbReference type="ChEBI" id="CHEBI:30616"/>
    </ligand>
</feature>
<dbReference type="InterPro" id="IPR003135">
    <property type="entry name" value="ATP-grasp_carboxylate-amine"/>
</dbReference>
<evidence type="ECO:0000313" key="9">
    <source>
        <dbReference type="EMBL" id="RFC54476.1"/>
    </source>
</evidence>
<dbReference type="OrthoDB" id="9804625at2"/>
<dbReference type="InterPro" id="IPR054350">
    <property type="entry name" value="PurT/PurK_preATP-grasp"/>
</dbReference>
<feature type="binding site" evidence="6">
    <location>
        <position position="187"/>
    </location>
    <ligand>
        <name>ATP</name>
        <dbReference type="ChEBI" id="CHEBI:30616"/>
    </ligand>
</feature>
<dbReference type="InterPro" id="IPR016185">
    <property type="entry name" value="PreATP-grasp_dom_sf"/>
</dbReference>
<dbReference type="GO" id="GO:0006189">
    <property type="term" value="P:'de novo' IMP biosynthetic process"/>
    <property type="evidence" value="ECO:0007669"/>
    <property type="project" value="UniProtKB-UniRule"/>
</dbReference>
<dbReference type="Pfam" id="PF02222">
    <property type="entry name" value="ATP-grasp"/>
    <property type="match status" value="1"/>
</dbReference>
<feature type="binding site" evidence="6">
    <location>
        <position position="109"/>
    </location>
    <ligand>
        <name>ATP</name>
        <dbReference type="ChEBI" id="CHEBI:30616"/>
    </ligand>
</feature>
<comment type="pathway">
    <text evidence="6 7">Purine metabolism; IMP biosynthesis via de novo pathway; 5-amino-1-(5-phospho-D-ribosyl)imidazole-4-carboxylate from 5-amino-1-(5-phospho-D-ribosyl)imidazole (N5-CAIR route): step 1/2.</text>
</comment>
<evidence type="ECO:0000256" key="4">
    <source>
        <dbReference type="ARBA" id="ARBA00022840"/>
    </source>
</evidence>